<feature type="transmembrane region" description="Helical" evidence="1">
    <location>
        <begin position="161"/>
        <end position="186"/>
    </location>
</feature>
<keyword evidence="1" id="KW-0472">Membrane</keyword>
<sequence>MSGRDRQWWQRSDQFHWFSAYLQDRDLALQWRLATFTFTVLFASVPVLMMGSPLGPSTNATRTLAVLVSVLAVAAGSVWLLGWPSRGRSLAYHAICSGSIALGCLTLSGPYGGLMGCAMFAAIGGMLAYFHALIHVLANFVVAATCVAVTAWRLHADTGDTALVVASVLVVLGLNLGVPFGIHALVHSLHSDLRLADHDPLTGLPNRRSFFNAVHELFLSRVGMPIPFNVTMIDVDDFKKLNDTRGHAAGDAALVGIGAVLQRFCAPGALVGRIGGEEFVVADIGPKEQHVAAAESIRRGISALPGQLTASLGCCTATLAAGAAFPAFLDEMIAIADAAMYRSKRAGGDRVQYVELADDGDALSTSP</sequence>
<dbReference type="GO" id="GO:0052621">
    <property type="term" value="F:diguanylate cyclase activity"/>
    <property type="evidence" value="ECO:0007669"/>
    <property type="project" value="TreeGrafter"/>
</dbReference>
<dbReference type="EMBL" id="LK021338">
    <property type="protein sequence ID" value="CDQ43856.1"/>
    <property type="molecule type" value="Genomic_DNA"/>
</dbReference>
<reference evidence="3" key="2">
    <citation type="submission" date="2015-09" db="EMBL/GenBank/DDBJ databases">
        <title>Draft genome sequence of Mycobacterium neoaurum DSM 44074.</title>
        <authorList>
            <person name="Croce O."/>
            <person name="Robert C."/>
            <person name="Raoult D."/>
            <person name="Drancourt M."/>
        </authorList>
    </citation>
    <scope>NUCLEOTIDE SEQUENCE</scope>
    <source>
        <strain evidence="3">DSM 44074</strain>
    </source>
</reference>
<proteinExistence type="predicted"/>
<dbReference type="InterPro" id="IPR043128">
    <property type="entry name" value="Rev_trsase/Diguanyl_cyclase"/>
</dbReference>
<keyword evidence="1" id="KW-1133">Transmembrane helix</keyword>
<dbReference type="Gene3D" id="3.30.70.270">
    <property type="match status" value="1"/>
</dbReference>
<feature type="transmembrane region" description="Helical" evidence="1">
    <location>
        <begin position="90"/>
        <end position="107"/>
    </location>
</feature>
<dbReference type="InterPro" id="IPR050469">
    <property type="entry name" value="Diguanylate_Cyclase"/>
</dbReference>
<dbReference type="GO" id="GO:0005886">
    <property type="term" value="C:plasma membrane"/>
    <property type="evidence" value="ECO:0007669"/>
    <property type="project" value="TreeGrafter"/>
</dbReference>
<dbReference type="GO" id="GO:0043709">
    <property type="term" value="P:cell adhesion involved in single-species biofilm formation"/>
    <property type="evidence" value="ECO:0007669"/>
    <property type="project" value="TreeGrafter"/>
</dbReference>
<dbReference type="PROSITE" id="PS50887">
    <property type="entry name" value="GGDEF"/>
    <property type="match status" value="1"/>
</dbReference>
<evidence type="ECO:0000313" key="4">
    <source>
        <dbReference type="Proteomes" id="UP000028864"/>
    </source>
</evidence>
<dbReference type="Pfam" id="PF00990">
    <property type="entry name" value="GGDEF"/>
    <property type="match status" value="1"/>
</dbReference>
<protein>
    <submittedName>
        <fullName evidence="3">Diguanylate cyclase</fullName>
    </submittedName>
</protein>
<dbReference type="CDD" id="cd01949">
    <property type="entry name" value="GGDEF"/>
    <property type="match status" value="1"/>
</dbReference>
<dbReference type="SMART" id="SM00267">
    <property type="entry name" value="GGDEF"/>
    <property type="match status" value="1"/>
</dbReference>
<accession>A0AAV2WHX1</accession>
<dbReference type="PANTHER" id="PTHR45138">
    <property type="entry name" value="REGULATORY COMPONENTS OF SENSORY TRANSDUCTION SYSTEM"/>
    <property type="match status" value="1"/>
</dbReference>
<dbReference type="SUPFAM" id="SSF55073">
    <property type="entry name" value="Nucleotide cyclase"/>
    <property type="match status" value="1"/>
</dbReference>
<dbReference type="InterPro" id="IPR000160">
    <property type="entry name" value="GGDEF_dom"/>
</dbReference>
<evidence type="ECO:0000313" key="3">
    <source>
        <dbReference type="EMBL" id="CDQ43856.1"/>
    </source>
</evidence>
<dbReference type="Proteomes" id="UP000028864">
    <property type="component" value="Unassembled WGS sequence"/>
</dbReference>
<name>A0AAV2WHX1_MYCNE</name>
<reference evidence="3" key="1">
    <citation type="submission" date="2014-05" db="EMBL/GenBank/DDBJ databases">
        <authorList>
            <person name="Urmite Genomes"/>
        </authorList>
    </citation>
    <scope>NUCLEOTIDE SEQUENCE</scope>
    <source>
        <strain evidence="3">DSM 44074</strain>
    </source>
</reference>
<dbReference type="NCBIfam" id="TIGR00254">
    <property type="entry name" value="GGDEF"/>
    <property type="match status" value="1"/>
</dbReference>
<evidence type="ECO:0000256" key="1">
    <source>
        <dbReference type="SAM" id="Phobius"/>
    </source>
</evidence>
<feature type="transmembrane region" description="Helical" evidence="1">
    <location>
        <begin position="64"/>
        <end position="83"/>
    </location>
</feature>
<dbReference type="GO" id="GO:1902201">
    <property type="term" value="P:negative regulation of bacterial-type flagellum-dependent cell motility"/>
    <property type="evidence" value="ECO:0007669"/>
    <property type="project" value="TreeGrafter"/>
</dbReference>
<gene>
    <name evidence="3" type="ORF">BN1047_01728</name>
</gene>
<feature type="transmembrane region" description="Helical" evidence="1">
    <location>
        <begin position="137"/>
        <end position="155"/>
    </location>
</feature>
<keyword evidence="1" id="KW-0812">Transmembrane</keyword>
<feature type="transmembrane region" description="Helical" evidence="1">
    <location>
        <begin position="33"/>
        <end position="52"/>
    </location>
</feature>
<dbReference type="RefSeq" id="WP_030135040.1">
    <property type="nucleotide sequence ID" value="NZ_JAKNRE010000003.1"/>
</dbReference>
<organism evidence="3 4">
    <name type="scientific">Mycolicibacterium neoaurum</name>
    <name type="common">Mycobacterium neoaurum</name>
    <dbReference type="NCBI Taxonomy" id="1795"/>
    <lineage>
        <taxon>Bacteria</taxon>
        <taxon>Bacillati</taxon>
        <taxon>Actinomycetota</taxon>
        <taxon>Actinomycetes</taxon>
        <taxon>Mycobacteriales</taxon>
        <taxon>Mycobacteriaceae</taxon>
        <taxon>Mycolicibacterium</taxon>
    </lineage>
</organism>
<dbReference type="PANTHER" id="PTHR45138:SF9">
    <property type="entry name" value="DIGUANYLATE CYCLASE DGCM-RELATED"/>
    <property type="match status" value="1"/>
</dbReference>
<dbReference type="AlphaFoldDB" id="A0AAV2WHX1"/>
<dbReference type="InterPro" id="IPR029787">
    <property type="entry name" value="Nucleotide_cyclase"/>
</dbReference>
<evidence type="ECO:0000259" key="2">
    <source>
        <dbReference type="PROSITE" id="PS50887"/>
    </source>
</evidence>
<feature type="domain" description="GGDEF" evidence="2">
    <location>
        <begin position="226"/>
        <end position="356"/>
    </location>
</feature>